<keyword evidence="9" id="KW-0444">Lipid biosynthesis</keyword>
<feature type="transmembrane region" description="Helical" evidence="19">
    <location>
        <begin position="6"/>
        <end position="35"/>
    </location>
</feature>
<evidence type="ECO:0000256" key="14">
    <source>
        <dbReference type="ARBA" id="ARBA00023098"/>
    </source>
</evidence>
<feature type="transmembrane region" description="Helical" evidence="19">
    <location>
        <begin position="130"/>
        <end position="148"/>
    </location>
</feature>
<evidence type="ECO:0000256" key="2">
    <source>
        <dbReference type="ARBA" id="ARBA00004651"/>
    </source>
</evidence>
<organism evidence="20 21">
    <name type="scientific">Clostridium punense</name>
    <dbReference type="NCBI Taxonomy" id="1054297"/>
    <lineage>
        <taxon>Bacteria</taxon>
        <taxon>Bacillati</taxon>
        <taxon>Bacillota</taxon>
        <taxon>Clostridia</taxon>
        <taxon>Eubacteriales</taxon>
        <taxon>Clostridiaceae</taxon>
        <taxon>Clostridium</taxon>
    </lineage>
</organism>
<feature type="transmembrane region" description="Helical" evidence="19">
    <location>
        <begin position="241"/>
        <end position="259"/>
    </location>
</feature>
<sequence>MNKRYIGALALAPLLIFLFLGGYYLKYLVLVLSLCGMYEFYKTTKECDFNPISIVGYVLCVAYYLPLGQDFNLSNQSFYLIGAIFILMIIPVLNTKYNFIDVSLTIMAYLYVAVFFSFIVLVNGKQYGEFLVWLIFISSWGCDTLAYYFGRYLGKRKISPKVSPKKTLAGSIGGLIGSILGCSIFGYIIGNYGVNIPTYHYVIIGLLGGIFGQFGDLVASSIKRYAKVKDYSNLIPGHGGILDRFDSILFVSVIVYYYITIFVRI</sequence>
<dbReference type="GO" id="GO:0004605">
    <property type="term" value="F:phosphatidate cytidylyltransferase activity"/>
    <property type="evidence" value="ECO:0007669"/>
    <property type="project" value="UniProtKB-EC"/>
</dbReference>
<evidence type="ECO:0000256" key="13">
    <source>
        <dbReference type="ARBA" id="ARBA00022989"/>
    </source>
</evidence>
<evidence type="ECO:0000313" key="20">
    <source>
        <dbReference type="EMBL" id="MBP2020308.1"/>
    </source>
</evidence>
<feature type="transmembrane region" description="Helical" evidence="19">
    <location>
        <begin position="201"/>
        <end position="220"/>
    </location>
</feature>
<evidence type="ECO:0000256" key="7">
    <source>
        <dbReference type="ARBA" id="ARBA00019373"/>
    </source>
</evidence>
<feature type="transmembrane region" description="Helical" evidence="19">
    <location>
        <begin position="77"/>
        <end position="94"/>
    </location>
</feature>
<comment type="subcellular location">
    <subcellularLocation>
        <location evidence="2">Cell membrane</location>
        <topology evidence="2">Multi-pass membrane protein</topology>
    </subcellularLocation>
</comment>
<evidence type="ECO:0000256" key="18">
    <source>
        <dbReference type="RuleBase" id="RU003938"/>
    </source>
</evidence>
<evidence type="ECO:0000256" key="9">
    <source>
        <dbReference type="ARBA" id="ARBA00022516"/>
    </source>
</evidence>
<dbReference type="Pfam" id="PF01148">
    <property type="entry name" value="CTP_transf_1"/>
    <property type="match status" value="1"/>
</dbReference>
<keyword evidence="8" id="KW-1003">Cell membrane</keyword>
<dbReference type="PANTHER" id="PTHR46382">
    <property type="entry name" value="PHOSPHATIDATE CYTIDYLYLTRANSFERASE"/>
    <property type="match status" value="1"/>
</dbReference>
<name>A0ABS4JXP9_9CLOT</name>
<comment type="similarity">
    <text evidence="5 18">Belongs to the CDS family.</text>
</comment>
<gene>
    <name evidence="20" type="ORF">J2Z44_000089</name>
</gene>
<dbReference type="RefSeq" id="WP_209649264.1">
    <property type="nucleotide sequence ID" value="NZ_JAGGLL010000001.1"/>
</dbReference>
<evidence type="ECO:0000256" key="10">
    <source>
        <dbReference type="ARBA" id="ARBA00022679"/>
    </source>
</evidence>
<evidence type="ECO:0000256" key="16">
    <source>
        <dbReference type="ARBA" id="ARBA00023209"/>
    </source>
</evidence>
<keyword evidence="21" id="KW-1185">Reference proteome</keyword>
<comment type="pathway">
    <text evidence="3 18">Phospholipid metabolism; CDP-diacylglycerol biosynthesis; CDP-diacylglycerol from sn-glycerol 3-phosphate: step 3/3.</text>
</comment>
<comment type="catalytic activity">
    <reaction evidence="1 18">
        <text>a 1,2-diacyl-sn-glycero-3-phosphate + CTP + H(+) = a CDP-1,2-diacyl-sn-glycerol + diphosphate</text>
        <dbReference type="Rhea" id="RHEA:16229"/>
        <dbReference type="ChEBI" id="CHEBI:15378"/>
        <dbReference type="ChEBI" id="CHEBI:33019"/>
        <dbReference type="ChEBI" id="CHEBI:37563"/>
        <dbReference type="ChEBI" id="CHEBI:58332"/>
        <dbReference type="ChEBI" id="CHEBI:58608"/>
        <dbReference type="EC" id="2.7.7.41"/>
    </reaction>
</comment>
<evidence type="ECO:0000256" key="1">
    <source>
        <dbReference type="ARBA" id="ARBA00001698"/>
    </source>
</evidence>
<keyword evidence="12 18" id="KW-0548">Nucleotidyltransferase</keyword>
<dbReference type="Proteomes" id="UP001519308">
    <property type="component" value="Unassembled WGS sequence"/>
</dbReference>
<dbReference type="PANTHER" id="PTHR46382:SF1">
    <property type="entry name" value="PHOSPHATIDATE CYTIDYLYLTRANSFERASE"/>
    <property type="match status" value="1"/>
</dbReference>
<keyword evidence="10 18" id="KW-0808">Transferase</keyword>
<evidence type="ECO:0000256" key="6">
    <source>
        <dbReference type="ARBA" id="ARBA00012487"/>
    </source>
</evidence>
<feature type="transmembrane region" description="Helical" evidence="19">
    <location>
        <begin position="47"/>
        <end position="65"/>
    </location>
</feature>
<keyword evidence="16" id="KW-0594">Phospholipid biosynthesis</keyword>
<evidence type="ECO:0000256" key="17">
    <source>
        <dbReference type="ARBA" id="ARBA00023264"/>
    </source>
</evidence>
<dbReference type="PROSITE" id="PS01315">
    <property type="entry name" value="CDS"/>
    <property type="match status" value="1"/>
</dbReference>
<comment type="caution">
    <text evidence="20">The sequence shown here is derived from an EMBL/GenBank/DDBJ whole genome shotgun (WGS) entry which is preliminary data.</text>
</comment>
<evidence type="ECO:0000256" key="8">
    <source>
        <dbReference type="ARBA" id="ARBA00022475"/>
    </source>
</evidence>
<evidence type="ECO:0000256" key="19">
    <source>
        <dbReference type="SAM" id="Phobius"/>
    </source>
</evidence>
<dbReference type="EMBL" id="JAGGLL010000001">
    <property type="protein sequence ID" value="MBP2020308.1"/>
    <property type="molecule type" value="Genomic_DNA"/>
</dbReference>
<keyword evidence="13 19" id="KW-1133">Transmembrane helix</keyword>
<evidence type="ECO:0000256" key="5">
    <source>
        <dbReference type="ARBA" id="ARBA00010185"/>
    </source>
</evidence>
<evidence type="ECO:0000256" key="3">
    <source>
        <dbReference type="ARBA" id="ARBA00005119"/>
    </source>
</evidence>
<reference evidence="20 21" key="1">
    <citation type="submission" date="2021-03" db="EMBL/GenBank/DDBJ databases">
        <title>Genomic Encyclopedia of Type Strains, Phase IV (KMG-IV): sequencing the most valuable type-strain genomes for metagenomic binning, comparative biology and taxonomic classification.</title>
        <authorList>
            <person name="Goeker M."/>
        </authorList>
    </citation>
    <scope>NUCLEOTIDE SEQUENCE [LARGE SCALE GENOMIC DNA]</scope>
    <source>
        <strain evidence="20 21">DSM 28650</strain>
    </source>
</reference>
<feature type="transmembrane region" description="Helical" evidence="19">
    <location>
        <begin position="106"/>
        <end position="124"/>
    </location>
</feature>
<keyword evidence="17" id="KW-1208">Phospholipid metabolism</keyword>
<evidence type="ECO:0000256" key="15">
    <source>
        <dbReference type="ARBA" id="ARBA00023136"/>
    </source>
</evidence>
<evidence type="ECO:0000256" key="4">
    <source>
        <dbReference type="ARBA" id="ARBA00005189"/>
    </source>
</evidence>
<proteinExistence type="inferred from homology"/>
<evidence type="ECO:0000313" key="21">
    <source>
        <dbReference type="Proteomes" id="UP001519308"/>
    </source>
</evidence>
<keyword evidence="11 18" id="KW-0812">Transmembrane</keyword>
<protein>
    <recommendedName>
        <fullName evidence="7 18">Phosphatidate cytidylyltransferase</fullName>
        <ecNumber evidence="6 18">2.7.7.41</ecNumber>
    </recommendedName>
</protein>
<evidence type="ECO:0000256" key="11">
    <source>
        <dbReference type="ARBA" id="ARBA00022692"/>
    </source>
</evidence>
<keyword evidence="14" id="KW-0443">Lipid metabolism</keyword>
<comment type="pathway">
    <text evidence="4">Lipid metabolism.</text>
</comment>
<accession>A0ABS4JXP9</accession>
<feature type="transmembrane region" description="Helical" evidence="19">
    <location>
        <begin position="168"/>
        <end position="189"/>
    </location>
</feature>
<dbReference type="InterPro" id="IPR000374">
    <property type="entry name" value="PC_trans"/>
</dbReference>
<keyword evidence="15 19" id="KW-0472">Membrane</keyword>
<dbReference type="EC" id="2.7.7.41" evidence="6 18"/>
<evidence type="ECO:0000256" key="12">
    <source>
        <dbReference type="ARBA" id="ARBA00022695"/>
    </source>
</evidence>